<dbReference type="SUPFAM" id="SSF47413">
    <property type="entry name" value="lambda repressor-like DNA-binding domains"/>
    <property type="match status" value="1"/>
</dbReference>
<protein>
    <submittedName>
        <fullName evidence="1">XRE family transcriptional regulator</fullName>
    </submittedName>
</protein>
<dbReference type="AlphaFoldDB" id="A0A4P6DWE0"/>
<reference evidence="1 2" key="1">
    <citation type="submission" date="2019-01" db="EMBL/GenBank/DDBJ databases">
        <title>Complete genome sequence of Bifidobacterium gallinarum CACC 514.</title>
        <authorList>
            <person name="Jung M."/>
        </authorList>
    </citation>
    <scope>NUCLEOTIDE SEQUENCE [LARGE SCALE GENOMIC DNA]</scope>
    <source>
        <strain evidence="1 2">CACC 514</strain>
    </source>
</reference>
<dbReference type="RefSeq" id="WP_129237397.1">
    <property type="nucleotide sequence ID" value="NZ_CP035464.1"/>
</dbReference>
<proteinExistence type="predicted"/>
<dbReference type="InterPro" id="IPR010982">
    <property type="entry name" value="Lambda_DNA-bd_dom_sf"/>
</dbReference>
<dbReference type="GO" id="GO:0003677">
    <property type="term" value="F:DNA binding"/>
    <property type="evidence" value="ECO:0007669"/>
    <property type="project" value="InterPro"/>
</dbReference>
<dbReference type="KEGG" id="bgx:ESN35_05835"/>
<accession>A0A4P6DWE0</accession>
<dbReference type="EMBL" id="CP035464">
    <property type="protein sequence ID" value="QAY32974.1"/>
    <property type="molecule type" value="Genomic_DNA"/>
</dbReference>
<evidence type="ECO:0000313" key="1">
    <source>
        <dbReference type="EMBL" id="QAY32974.1"/>
    </source>
</evidence>
<gene>
    <name evidence="1" type="ORF">ESN35_05835</name>
</gene>
<organism evidence="1 2">
    <name type="scientific">Bifidobacterium pullorum subsp. gallinarum</name>
    <dbReference type="NCBI Taxonomy" id="78344"/>
    <lineage>
        <taxon>Bacteria</taxon>
        <taxon>Bacillati</taxon>
        <taxon>Actinomycetota</taxon>
        <taxon>Actinomycetes</taxon>
        <taxon>Bifidobacteriales</taxon>
        <taxon>Bifidobacteriaceae</taxon>
        <taxon>Bifidobacterium</taxon>
    </lineage>
</organism>
<sequence>MSMKEWMQAQGLSYRRLAAAMCQSPSGLCKKINGQTKWQEDDLRWLNDHYGLSSDFVLGLPLSDQRPVRRVEVA</sequence>
<dbReference type="Proteomes" id="UP000293589">
    <property type="component" value="Chromosome"/>
</dbReference>
<evidence type="ECO:0000313" key="2">
    <source>
        <dbReference type="Proteomes" id="UP000293589"/>
    </source>
</evidence>
<name>A0A4P6DWE0_9BIFI</name>